<dbReference type="Gene3D" id="1.10.238.270">
    <property type="match status" value="1"/>
</dbReference>
<dbReference type="Pfam" id="PF01395">
    <property type="entry name" value="PBP_GOBP"/>
    <property type="match status" value="1"/>
</dbReference>
<accession>A0A067QUM7</accession>
<dbReference type="PANTHER" id="PTHR21066">
    <property type="entry name" value="ODORANT-BINDING PROTEIN 59A-RELATED"/>
    <property type="match status" value="1"/>
</dbReference>
<feature type="chain" id="PRO_5001647849" evidence="4">
    <location>
        <begin position="19"/>
        <end position="244"/>
    </location>
</feature>
<evidence type="ECO:0000256" key="4">
    <source>
        <dbReference type="SAM" id="SignalP"/>
    </source>
</evidence>
<name>A0A067QUM7_ZOONE</name>
<dbReference type="GO" id="GO:0005549">
    <property type="term" value="F:odorant binding"/>
    <property type="evidence" value="ECO:0007669"/>
    <property type="project" value="InterPro"/>
</dbReference>
<evidence type="ECO:0000256" key="1">
    <source>
        <dbReference type="ARBA" id="ARBA00004613"/>
    </source>
</evidence>
<comment type="subcellular location">
    <subcellularLocation>
        <location evidence="1">Secreted</location>
    </subcellularLocation>
</comment>
<organism evidence="5 6">
    <name type="scientific">Zootermopsis nevadensis</name>
    <name type="common">Dampwood termite</name>
    <dbReference type="NCBI Taxonomy" id="136037"/>
    <lineage>
        <taxon>Eukaryota</taxon>
        <taxon>Metazoa</taxon>
        <taxon>Ecdysozoa</taxon>
        <taxon>Arthropoda</taxon>
        <taxon>Hexapoda</taxon>
        <taxon>Insecta</taxon>
        <taxon>Pterygota</taxon>
        <taxon>Neoptera</taxon>
        <taxon>Polyneoptera</taxon>
        <taxon>Dictyoptera</taxon>
        <taxon>Blattodea</taxon>
        <taxon>Blattoidea</taxon>
        <taxon>Termitoidae</taxon>
        <taxon>Termopsidae</taxon>
        <taxon>Zootermopsis</taxon>
    </lineage>
</organism>
<evidence type="ECO:0000313" key="6">
    <source>
        <dbReference type="Proteomes" id="UP000027135"/>
    </source>
</evidence>
<dbReference type="SUPFAM" id="SSF47565">
    <property type="entry name" value="Insect pheromone/odorant-binding proteins"/>
    <property type="match status" value="1"/>
</dbReference>
<proteinExistence type="inferred from homology"/>
<dbReference type="InterPro" id="IPR036728">
    <property type="entry name" value="PBP_GOBP_sf"/>
</dbReference>
<feature type="signal peptide" evidence="4">
    <location>
        <begin position="1"/>
        <end position="18"/>
    </location>
</feature>
<gene>
    <name evidence="5" type="ORF">L798_12435</name>
</gene>
<comment type="similarity">
    <text evidence="2">Belongs to the PBP/GOBP family.</text>
</comment>
<keyword evidence="4" id="KW-0732">Signal</keyword>
<evidence type="ECO:0000256" key="3">
    <source>
        <dbReference type="ARBA" id="ARBA00022525"/>
    </source>
</evidence>
<dbReference type="GO" id="GO:0005576">
    <property type="term" value="C:extracellular region"/>
    <property type="evidence" value="ECO:0007669"/>
    <property type="project" value="UniProtKB-SubCell"/>
</dbReference>
<evidence type="ECO:0000256" key="2">
    <source>
        <dbReference type="ARBA" id="ARBA00008098"/>
    </source>
</evidence>
<dbReference type="InterPro" id="IPR006170">
    <property type="entry name" value="PBP/GOBP"/>
</dbReference>
<protein>
    <submittedName>
        <fullName evidence="5">Uncharacterized protein</fullName>
    </submittedName>
</protein>
<dbReference type="InParanoid" id="A0A067QUM7"/>
<sequence>MLFACLPVFLALACCVAAANTYEGSPAQASSLHSVLHRVIGGPGGDTTITVTGNVQFKETITVHKKDTDETDHEDGETESYFFERCCNITFGQSFRYLWRECVDETKNGLSETVANDEKPRSLLTEFNCIIQCVSQKLGLSEKNGRIKSEQMVNYVLSDSRTVAFGISESMINRCINIAKNKGLEIMKPNKGGEVCNTSNLEVFKFVECMTELGNIYCPANYVIESKSCDINRRMMKKKLHGAY</sequence>
<keyword evidence="6" id="KW-1185">Reference proteome</keyword>
<evidence type="ECO:0000313" key="5">
    <source>
        <dbReference type="EMBL" id="KDR13609.1"/>
    </source>
</evidence>
<dbReference type="AlphaFoldDB" id="A0A067QUM7"/>
<keyword evidence="3" id="KW-0964">Secreted</keyword>
<reference evidence="5 6" key="1">
    <citation type="journal article" date="2014" name="Nat. Commun.">
        <title>Molecular traces of alternative social organization in a termite genome.</title>
        <authorList>
            <person name="Terrapon N."/>
            <person name="Li C."/>
            <person name="Robertson H.M."/>
            <person name="Ji L."/>
            <person name="Meng X."/>
            <person name="Booth W."/>
            <person name="Chen Z."/>
            <person name="Childers C.P."/>
            <person name="Glastad K.M."/>
            <person name="Gokhale K."/>
            <person name="Gowin J."/>
            <person name="Gronenberg W."/>
            <person name="Hermansen R.A."/>
            <person name="Hu H."/>
            <person name="Hunt B.G."/>
            <person name="Huylmans A.K."/>
            <person name="Khalil S.M."/>
            <person name="Mitchell R.D."/>
            <person name="Munoz-Torres M.C."/>
            <person name="Mustard J.A."/>
            <person name="Pan H."/>
            <person name="Reese J.T."/>
            <person name="Scharf M.E."/>
            <person name="Sun F."/>
            <person name="Vogel H."/>
            <person name="Xiao J."/>
            <person name="Yang W."/>
            <person name="Yang Z."/>
            <person name="Yang Z."/>
            <person name="Zhou J."/>
            <person name="Zhu J."/>
            <person name="Brent C.S."/>
            <person name="Elsik C.G."/>
            <person name="Goodisman M.A."/>
            <person name="Liberles D.A."/>
            <person name="Roe R.M."/>
            <person name="Vargo E.L."/>
            <person name="Vilcinskas A."/>
            <person name="Wang J."/>
            <person name="Bornberg-Bauer E."/>
            <person name="Korb J."/>
            <person name="Zhang G."/>
            <person name="Liebig J."/>
        </authorList>
    </citation>
    <scope>NUCLEOTIDE SEQUENCE [LARGE SCALE GENOMIC DNA]</scope>
    <source>
        <tissue evidence="5">Whole organism</tissue>
    </source>
</reference>
<dbReference type="Proteomes" id="UP000027135">
    <property type="component" value="Unassembled WGS sequence"/>
</dbReference>
<dbReference type="InterPro" id="IPR052295">
    <property type="entry name" value="Odorant-binding_protein"/>
</dbReference>
<dbReference type="EMBL" id="KK852935">
    <property type="protein sequence ID" value="KDR13609.1"/>
    <property type="molecule type" value="Genomic_DNA"/>
</dbReference>